<dbReference type="GO" id="GO:0006508">
    <property type="term" value="P:proteolysis"/>
    <property type="evidence" value="ECO:0007669"/>
    <property type="project" value="UniProtKB-KW"/>
</dbReference>
<dbReference type="CDD" id="cd03860">
    <property type="entry name" value="M14_CP_A-B_like"/>
    <property type="match status" value="1"/>
</dbReference>
<comment type="cofactor">
    <cofactor evidence="1">
        <name>Zn(2+)</name>
        <dbReference type="ChEBI" id="CHEBI:29105"/>
    </cofactor>
</comment>
<keyword evidence="3" id="KW-0121">Carboxypeptidase</keyword>
<dbReference type="PROSITE" id="PS52035">
    <property type="entry name" value="PEPTIDASE_M14"/>
    <property type="match status" value="1"/>
</dbReference>
<feature type="active site" description="Proton donor/acceptor" evidence="11">
    <location>
        <position position="377"/>
    </location>
</feature>
<dbReference type="PANTHER" id="PTHR11705:SF91">
    <property type="entry name" value="FI01817P-RELATED"/>
    <property type="match status" value="1"/>
</dbReference>
<dbReference type="Pfam" id="PF02244">
    <property type="entry name" value="Propep_M14"/>
    <property type="match status" value="1"/>
</dbReference>
<sequence length="412" mass="45502">MKAALLVLSLLAFAAAKEYEGYQVLSVRPQTVEDTALIRKAVNNLGLDQWTDLKALGAPVDILMTMKQANSFIKILKSKNIPAEIKISDVQRVINEQATARKNLLKTSRAFDHTTYHTLEEIYAILDALKSDFPSLVTDYVAGTTYEGRDIRVTVVSSDGSNTRDVIWIDCGIHAREWVSPATCQWILDQLTSGYGSDSGITALVDTFDFHVMTVANPDGYDYTWTSDRLWRKNRVPYGDLGCHGTDPNRNFDSAFGGPGTSDNPCSDIYHGPFAFSEAESSAIRDAILAIGSRLRKYISIHSYSQLWMTPYGYDSTLPPNYDEQYRVAGIGVSALTAVHGTQFTYGNIADVIYLSAGCSTDWVYDTNGVQYGFALELRDTGNWGFLLPPEQIVPTGEETWAGIMAAINAMQ</sequence>
<protein>
    <recommendedName>
        <fullName evidence="13">Peptidase M14 domain-containing protein</fullName>
    </recommendedName>
</protein>
<evidence type="ECO:0000313" key="14">
    <source>
        <dbReference type="EMBL" id="KAK7076839.1"/>
    </source>
</evidence>
<gene>
    <name evidence="14" type="ORF">SK128_011596</name>
</gene>
<name>A0AAN9A7A9_HALRR</name>
<keyword evidence="7" id="KW-0378">Hydrolase</keyword>
<keyword evidence="8" id="KW-0862">Zinc</keyword>
<dbReference type="Gene3D" id="3.30.70.340">
    <property type="entry name" value="Metallocarboxypeptidase-like"/>
    <property type="match status" value="1"/>
</dbReference>
<reference evidence="14 15" key="1">
    <citation type="submission" date="2023-11" db="EMBL/GenBank/DDBJ databases">
        <title>Halocaridina rubra genome assembly.</title>
        <authorList>
            <person name="Smith C."/>
        </authorList>
    </citation>
    <scope>NUCLEOTIDE SEQUENCE [LARGE SCALE GENOMIC DNA]</scope>
    <source>
        <strain evidence="14">EP-1</strain>
        <tissue evidence="14">Whole</tissue>
    </source>
</reference>
<dbReference type="Gene3D" id="3.40.630.10">
    <property type="entry name" value="Zn peptidases"/>
    <property type="match status" value="1"/>
</dbReference>
<evidence type="ECO:0000259" key="13">
    <source>
        <dbReference type="PROSITE" id="PS52035"/>
    </source>
</evidence>
<dbReference type="InterPro" id="IPR000834">
    <property type="entry name" value="Peptidase_M14"/>
</dbReference>
<dbReference type="Pfam" id="PF00246">
    <property type="entry name" value="Peptidase_M14"/>
    <property type="match status" value="1"/>
</dbReference>
<dbReference type="PRINTS" id="PR00765">
    <property type="entry name" value="CRBOXYPTASEA"/>
</dbReference>
<feature type="domain" description="Peptidase M14" evidence="13">
    <location>
        <begin position="115"/>
        <end position="411"/>
    </location>
</feature>
<evidence type="ECO:0000256" key="11">
    <source>
        <dbReference type="PROSITE-ProRule" id="PRU01379"/>
    </source>
</evidence>
<evidence type="ECO:0000256" key="3">
    <source>
        <dbReference type="ARBA" id="ARBA00022645"/>
    </source>
</evidence>
<dbReference type="GO" id="GO:0008270">
    <property type="term" value="F:zinc ion binding"/>
    <property type="evidence" value="ECO:0007669"/>
    <property type="project" value="InterPro"/>
</dbReference>
<dbReference type="InterPro" id="IPR036990">
    <property type="entry name" value="M14A-like_propep"/>
</dbReference>
<evidence type="ECO:0000256" key="1">
    <source>
        <dbReference type="ARBA" id="ARBA00001947"/>
    </source>
</evidence>
<dbReference type="SUPFAM" id="SSF54897">
    <property type="entry name" value="Protease propeptides/inhibitors"/>
    <property type="match status" value="1"/>
</dbReference>
<proteinExistence type="inferred from homology"/>
<evidence type="ECO:0000256" key="7">
    <source>
        <dbReference type="ARBA" id="ARBA00022801"/>
    </source>
</evidence>
<dbReference type="SMART" id="SM00631">
    <property type="entry name" value="Zn_pept"/>
    <property type="match status" value="1"/>
</dbReference>
<evidence type="ECO:0000256" key="2">
    <source>
        <dbReference type="ARBA" id="ARBA00005988"/>
    </source>
</evidence>
<keyword evidence="4" id="KW-0645">Protease</keyword>
<keyword evidence="15" id="KW-1185">Reference proteome</keyword>
<evidence type="ECO:0000256" key="9">
    <source>
        <dbReference type="ARBA" id="ARBA00023049"/>
    </source>
</evidence>
<dbReference type="AlphaFoldDB" id="A0AAN9A7A9"/>
<accession>A0AAN9A7A9</accession>
<dbReference type="SUPFAM" id="SSF53187">
    <property type="entry name" value="Zn-dependent exopeptidases"/>
    <property type="match status" value="1"/>
</dbReference>
<organism evidence="14 15">
    <name type="scientific">Halocaridina rubra</name>
    <name type="common">Hawaiian red shrimp</name>
    <dbReference type="NCBI Taxonomy" id="373956"/>
    <lineage>
        <taxon>Eukaryota</taxon>
        <taxon>Metazoa</taxon>
        <taxon>Ecdysozoa</taxon>
        <taxon>Arthropoda</taxon>
        <taxon>Crustacea</taxon>
        <taxon>Multicrustacea</taxon>
        <taxon>Malacostraca</taxon>
        <taxon>Eumalacostraca</taxon>
        <taxon>Eucarida</taxon>
        <taxon>Decapoda</taxon>
        <taxon>Pleocyemata</taxon>
        <taxon>Caridea</taxon>
        <taxon>Atyoidea</taxon>
        <taxon>Atyidae</taxon>
        <taxon>Halocaridina</taxon>
    </lineage>
</organism>
<feature type="signal peptide" evidence="12">
    <location>
        <begin position="1"/>
        <end position="16"/>
    </location>
</feature>
<dbReference type="GO" id="GO:0005615">
    <property type="term" value="C:extracellular space"/>
    <property type="evidence" value="ECO:0007669"/>
    <property type="project" value="TreeGrafter"/>
</dbReference>
<evidence type="ECO:0000256" key="10">
    <source>
        <dbReference type="ARBA" id="ARBA00023157"/>
    </source>
</evidence>
<evidence type="ECO:0000256" key="6">
    <source>
        <dbReference type="ARBA" id="ARBA00022729"/>
    </source>
</evidence>
<feature type="chain" id="PRO_5042817804" description="Peptidase M14 domain-containing protein" evidence="12">
    <location>
        <begin position="17"/>
        <end position="412"/>
    </location>
</feature>
<dbReference type="GO" id="GO:0004181">
    <property type="term" value="F:metallocarboxypeptidase activity"/>
    <property type="evidence" value="ECO:0007669"/>
    <property type="project" value="InterPro"/>
</dbReference>
<keyword evidence="10" id="KW-1015">Disulfide bond</keyword>
<evidence type="ECO:0000256" key="4">
    <source>
        <dbReference type="ARBA" id="ARBA00022670"/>
    </source>
</evidence>
<evidence type="ECO:0000256" key="12">
    <source>
        <dbReference type="SAM" id="SignalP"/>
    </source>
</evidence>
<dbReference type="InterPro" id="IPR003146">
    <property type="entry name" value="M14A_act_pep"/>
</dbReference>
<dbReference type="FunFam" id="3.40.630.10:FF:000056">
    <property type="entry name" value="Zinc carboxypeptidase"/>
    <property type="match status" value="1"/>
</dbReference>
<dbReference type="EMBL" id="JAXCGZ010009537">
    <property type="protein sequence ID" value="KAK7076839.1"/>
    <property type="molecule type" value="Genomic_DNA"/>
</dbReference>
<comment type="caution">
    <text evidence="14">The sequence shown here is derived from an EMBL/GenBank/DDBJ whole genome shotgun (WGS) entry which is preliminary data.</text>
</comment>
<dbReference type="Proteomes" id="UP001381693">
    <property type="component" value="Unassembled WGS sequence"/>
</dbReference>
<keyword evidence="5" id="KW-0479">Metal-binding</keyword>
<keyword evidence="9" id="KW-0482">Metalloprotease</keyword>
<evidence type="ECO:0000256" key="8">
    <source>
        <dbReference type="ARBA" id="ARBA00022833"/>
    </source>
</evidence>
<evidence type="ECO:0000256" key="5">
    <source>
        <dbReference type="ARBA" id="ARBA00022723"/>
    </source>
</evidence>
<evidence type="ECO:0000313" key="15">
    <source>
        <dbReference type="Proteomes" id="UP001381693"/>
    </source>
</evidence>
<keyword evidence="6 12" id="KW-0732">Signal</keyword>
<comment type="similarity">
    <text evidence="2 11">Belongs to the peptidase M14 family.</text>
</comment>
<dbReference type="PANTHER" id="PTHR11705">
    <property type="entry name" value="PROTEASE FAMILY M14 CARBOXYPEPTIDASE A,B"/>
    <property type="match status" value="1"/>
</dbReference>